<feature type="compositionally biased region" description="Acidic residues" evidence="13">
    <location>
        <begin position="61"/>
        <end position="76"/>
    </location>
</feature>
<evidence type="ECO:0000256" key="5">
    <source>
        <dbReference type="ARBA" id="ARBA00022679"/>
    </source>
</evidence>
<feature type="transmembrane region" description="Helical" evidence="14">
    <location>
        <begin position="465"/>
        <end position="484"/>
    </location>
</feature>
<dbReference type="OrthoDB" id="370884at2759"/>
<dbReference type="SUPFAM" id="SSF53448">
    <property type="entry name" value="Nucleotide-diphospho-sugar transferases"/>
    <property type="match status" value="1"/>
</dbReference>
<evidence type="ECO:0000256" key="8">
    <source>
        <dbReference type="ARBA" id="ARBA00023054"/>
    </source>
</evidence>
<keyword evidence="4" id="KW-0328">Glycosyltransferase</keyword>
<feature type="transmembrane region" description="Helical" evidence="14">
    <location>
        <begin position="201"/>
        <end position="225"/>
    </location>
</feature>
<evidence type="ECO:0000256" key="9">
    <source>
        <dbReference type="ARBA" id="ARBA00023136"/>
    </source>
</evidence>
<keyword evidence="6 14" id="KW-0812">Transmembrane</keyword>
<evidence type="ECO:0000256" key="12">
    <source>
        <dbReference type="ARBA" id="ARBA00048014"/>
    </source>
</evidence>
<keyword evidence="3" id="KW-1003">Cell membrane</keyword>
<evidence type="ECO:0000256" key="1">
    <source>
        <dbReference type="ARBA" id="ARBA00004651"/>
    </source>
</evidence>
<feature type="compositionally biased region" description="Polar residues" evidence="13">
    <location>
        <begin position="81"/>
        <end position="101"/>
    </location>
</feature>
<dbReference type="Proteomes" id="UP000593567">
    <property type="component" value="Unassembled WGS sequence"/>
</dbReference>
<dbReference type="CDD" id="cd04190">
    <property type="entry name" value="Chitin_synth_C"/>
    <property type="match status" value="1"/>
</dbReference>
<dbReference type="PANTHER" id="PTHR22914">
    <property type="entry name" value="CHITIN SYNTHASE"/>
    <property type="match status" value="1"/>
</dbReference>
<evidence type="ECO:0000259" key="15">
    <source>
        <dbReference type="Pfam" id="PF23000"/>
    </source>
</evidence>
<evidence type="ECO:0000313" key="16">
    <source>
        <dbReference type="EMBL" id="KAF6020904.1"/>
    </source>
</evidence>
<evidence type="ECO:0000256" key="13">
    <source>
        <dbReference type="SAM" id="MobiDB-lite"/>
    </source>
</evidence>
<evidence type="ECO:0000256" key="7">
    <source>
        <dbReference type="ARBA" id="ARBA00022989"/>
    </source>
</evidence>
<comment type="caution">
    <text evidence="16">The sequence shown here is derived from an EMBL/GenBank/DDBJ whole genome shotgun (WGS) entry which is preliminary data.</text>
</comment>
<reference evidence="16" key="1">
    <citation type="submission" date="2020-06" db="EMBL/GenBank/DDBJ databases">
        <title>Draft genome of Bugula neritina, a colonial animal packing powerful symbionts and potential medicines.</title>
        <authorList>
            <person name="Rayko M."/>
        </authorList>
    </citation>
    <scope>NUCLEOTIDE SEQUENCE [LARGE SCALE GENOMIC DNA]</scope>
    <source>
        <strain evidence="16">Kwan_BN1</strain>
    </source>
</reference>
<feature type="transmembrane region" description="Helical" evidence="14">
    <location>
        <begin position="653"/>
        <end position="670"/>
    </location>
</feature>
<dbReference type="InterPro" id="IPR029044">
    <property type="entry name" value="Nucleotide-diphossugar_trans"/>
</dbReference>
<dbReference type="Gene3D" id="3.90.550.10">
    <property type="entry name" value="Spore Coat Polysaccharide Biosynthesis Protein SpsA, Chain A"/>
    <property type="match status" value="1"/>
</dbReference>
<keyword evidence="10" id="KW-0325">Glycoprotein</keyword>
<keyword evidence="9 14" id="KW-0472">Membrane</keyword>
<dbReference type="Pfam" id="PF23000">
    <property type="entry name" value="ChitinSynthase_IV_N"/>
    <property type="match status" value="1"/>
</dbReference>
<evidence type="ECO:0000256" key="3">
    <source>
        <dbReference type="ARBA" id="ARBA00022475"/>
    </source>
</evidence>
<dbReference type="Pfam" id="PF03142">
    <property type="entry name" value="Chitin_synth_2"/>
    <property type="match status" value="1"/>
</dbReference>
<feature type="transmembrane region" description="Helical" evidence="14">
    <location>
        <begin position="1261"/>
        <end position="1280"/>
    </location>
</feature>
<dbReference type="InterPro" id="IPR055120">
    <property type="entry name" value="Chs-1/2_IV_N"/>
</dbReference>
<feature type="transmembrane region" description="Helical" evidence="14">
    <location>
        <begin position="1287"/>
        <end position="1310"/>
    </location>
</feature>
<gene>
    <name evidence="16" type="ORF">EB796_020819</name>
</gene>
<name>A0A7J7J5B5_BUGNE</name>
<feature type="transmembrane region" description="Helical" evidence="14">
    <location>
        <begin position="332"/>
        <end position="353"/>
    </location>
</feature>
<keyword evidence="8" id="KW-0175">Coiled coil</keyword>
<keyword evidence="7 14" id="KW-1133">Transmembrane helix</keyword>
<evidence type="ECO:0000256" key="10">
    <source>
        <dbReference type="ARBA" id="ARBA00023180"/>
    </source>
</evidence>
<feature type="transmembrane region" description="Helical" evidence="14">
    <location>
        <begin position="302"/>
        <end position="326"/>
    </location>
</feature>
<comment type="subcellular location">
    <subcellularLocation>
        <location evidence="1">Cell membrane</location>
        <topology evidence="1">Multi-pass membrane protein</topology>
    </subcellularLocation>
</comment>
<evidence type="ECO:0000256" key="11">
    <source>
        <dbReference type="ARBA" id="ARBA00046329"/>
    </source>
</evidence>
<evidence type="ECO:0000256" key="4">
    <source>
        <dbReference type="ARBA" id="ARBA00022676"/>
    </source>
</evidence>
<feature type="transmembrane region" description="Helical" evidence="14">
    <location>
        <begin position="365"/>
        <end position="383"/>
    </location>
</feature>
<feature type="transmembrane region" description="Helical" evidence="14">
    <location>
        <begin position="682"/>
        <end position="703"/>
    </location>
</feature>
<dbReference type="GO" id="GO:0004100">
    <property type="term" value="F:chitin synthase activity"/>
    <property type="evidence" value="ECO:0007669"/>
    <property type="project" value="UniProtKB-EC"/>
</dbReference>
<accession>A0A7J7J5B5</accession>
<dbReference type="PANTHER" id="PTHR22914:SF42">
    <property type="entry name" value="CHITIN SYNTHASE"/>
    <property type="match status" value="1"/>
</dbReference>
<comment type="similarity">
    <text evidence="11">Belongs to the chitin synthase family. Class IV subfamily.</text>
</comment>
<feature type="transmembrane region" description="Helical" evidence="14">
    <location>
        <begin position="724"/>
        <end position="747"/>
    </location>
</feature>
<sequence>MANNYSANSEEGQGQNYNSWARPSLLNVFDLPRMSRTSSEEYLQEYDQNNGERESVASSYVDEDDSDTTSCNDDDPISYNDYMTSRRSSEFTNGTYTSGGRQSVDFVDPEMYDSLDQNGIDSRKKKKWADRRGEDSGNGTDWKSEAGSISGAKFIQTPLCDNDDDDEMELSQSTWDIFQTIPRERKSNSETSLMVLKAIKVLMYGFLFIMVLGTAVMAKFSFIVLTTNTGINKLKVDFEKLAASYQKHGLAEGDAEDIEQYHMEIRNTAVTLLMIALIIPEFLVFLSHFFKSLFGSQPWPTMRIVLMSLIISALETFGQCLLVFKVLPSIDIVRGTMLLSCIGFLPGVTRIIFGKESRKARFPLPVVLQLTGPAAVLMFSYGWQVASPSTSSSNRFMNFFSREPAQWTMDSLNQLALNWEVIFAVFLTNLSWCENFLEKNLTICGKNLNVCKLKAMLHTVRQKTYAFLPLWKIMFIFVFAFALVPDFRLQIKRLDFKMRTDPALDAEANFKNKTVTRGEKLIGQISPLIVSDVQRLGNQGHKNLTESIKNEIKKIYVAKDEDGLERHPKHFLDIPTDPEANVGQALKQMYINAVETGDEFRHFAIETLNALQDVKEFGRDTKVVLEDYKKFIKSADKPGHVIFEYIKQWLEEYWHFIILLVASMTCSYFAKLSCKLCMQFAGFSVPLLLATPCTILLLYLQCTKYLLPGYTQWICMEENTSSDIFYFTLGLGILWWISQMIIVSHVWNPCKERLARTDKYVCYSMRLLPRRLFVVPGFSMTMIEQSLLYNRRRNDSEVVVTGIDNHVDYIGMDSSIDGSSMSLNSKRHTEDTYYEYNVPKIHAVATMWHETRNEMTQLLKSIFRMDSDQSARRNAQKYFGIRDPDYYEFEAHILFDDALEFNDEEERVPNSFVVTLCEVIDLAASSVHETAVSNPPPTRIPTPYGGQLKWTLPGGTILTAHIKDKDKIRHKKRWSQVMYMYYLLGYKMICEDDDYVMRTLRSGPGKHISWAKTATKSQKRRKTTHYTKSDVFDVMGEDFHVKAENTFLLTLDGDVDFKPDAVRLLMDRMKKNKKVGAACGRIHPIGSGPIIWFQMFEYACGHWLQKAAEHVFGCVLCAPGCFSLFRGSAMMDDNVMNMYTSQASKASEFVQYDQGEDRWLCTLLLQQGYRVEYCAASDALTYAPEQFNEFYNQRRRWGPSTLANTIDLLSDSGNTVMVNDNISRIYLLYQFLVFASSILGPATVLLMTAGAYHTVFRVDLYWSYAIAIVPPSVFIAVCILMKSHHQLIIAALLSAFYAVIMMIVLVGTAINFPCL</sequence>
<feature type="domain" description="Chitin synthase chs-1/2 N-terminal putative transporter" evidence="15">
    <location>
        <begin position="192"/>
        <end position="352"/>
    </location>
</feature>
<evidence type="ECO:0000313" key="17">
    <source>
        <dbReference type="Proteomes" id="UP000593567"/>
    </source>
</evidence>
<keyword evidence="5" id="KW-0808">Transferase</keyword>
<dbReference type="EC" id="2.4.1.16" evidence="2"/>
<proteinExistence type="inferred from homology"/>
<feature type="region of interest" description="Disordered" evidence="13">
    <location>
        <begin position="39"/>
        <end position="145"/>
    </location>
</feature>
<feature type="transmembrane region" description="Helical" evidence="14">
    <location>
        <begin position="1227"/>
        <end position="1249"/>
    </location>
</feature>
<feature type="region of interest" description="Disordered" evidence="13">
    <location>
        <begin position="1"/>
        <end position="20"/>
    </location>
</feature>
<comment type="catalytic activity">
    <reaction evidence="12">
        <text>[(1-&gt;4)-N-acetyl-beta-D-glucosaminyl](n) + UDP-N-acetyl-alpha-D-glucosamine = [(1-&gt;4)-N-acetyl-beta-D-glucosaminyl](n+1) + UDP + H(+)</text>
        <dbReference type="Rhea" id="RHEA:16637"/>
        <dbReference type="Rhea" id="RHEA-COMP:9593"/>
        <dbReference type="Rhea" id="RHEA-COMP:9595"/>
        <dbReference type="ChEBI" id="CHEBI:15378"/>
        <dbReference type="ChEBI" id="CHEBI:17029"/>
        <dbReference type="ChEBI" id="CHEBI:57705"/>
        <dbReference type="ChEBI" id="CHEBI:58223"/>
        <dbReference type="EC" id="2.4.1.16"/>
    </reaction>
</comment>
<dbReference type="EMBL" id="VXIV02003141">
    <property type="protein sequence ID" value="KAF6020904.1"/>
    <property type="molecule type" value="Genomic_DNA"/>
</dbReference>
<organism evidence="16 17">
    <name type="scientific">Bugula neritina</name>
    <name type="common">Brown bryozoan</name>
    <name type="synonym">Sertularia neritina</name>
    <dbReference type="NCBI Taxonomy" id="10212"/>
    <lineage>
        <taxon>Eukaryota</taxon>
        <taxon>Metazoa</taxon>
        <taxon>Spiralia</taxon>
        <taxon>Lophotrochozoa</taxon>
        <taxon>Bryozoa</taxon>
        <taxon>Gymnolaemata</taxon>
        <taxon>Cheilostomatida</taxon>
        <taxon>Flustrina</taxon>
        <taxon>Buguloidea</taxon>
        <taxon>Bugulidae</taxon>
        <taxon>Bugula</taxon>
    </lineage>
</organism>
<evidence type="ECO:0000256" key="14">
    <source>
        <dbReference type="SAM" id="Phobius"/>
    </source>
</evidence>
<evidence type="ECO:0000256" key="6">
    <source>
        <dbReference type="ARBA" id="ARBA00022692"/>
    </source>
</evidence>
<dbReference type="GO" id="GO:0006031">
    <property type="term" value="P:chitin biosynthetic process"/>
    <property type="evidence" value="ECO:0007669"/>
    <property type="project" value="TreeGrafter"/>
</dbReference>
<protein>
    <recommendedName>
        <fullName evidence="2">chitin synthase</fullName>
        <ecNumber evidence="2">2.4.1.16</ecNumber>
    </recommendedName>
</protein>
<evidence type="ECO:0000256" key="2">
    <source>
        <dbReference type="ARBA" id="ARBA00012543"/>
    </source>
</evidence>
<feature type="transmembrane region" description="Helical" evidence="14">
    <location>
        <begin position="269"/>
        <end position="290"/>
    </location>
</feature>
<keyword evidence="17" id="KW-1185">Reference proteome</keyword>
<dbReference type="GO" id="GO:0005886">
    <property type="term" value="C:plasma membrane"/>
    <property type="evidence" value="ECO:0007669"/>
    <property type="project" value="UniProtKB-SubCell"/>
</dbReference>
<dbReference type="FunFam" id="3.90.550.10:FF:000139">
    <property type="entry name" value="Chitin synthase 8"/>
    <property type="match status" value="1"/>
</dbReference>
<dbReference type="InterPro" id="IPR004835">
    <property type="entry name" value="Chitin_synth"/>
</dbReference>
<feature type="compositionally biased region" description="Polar residues" evidence="13">
    <location>
        <begin position="39"/>
        <end position="49"/>
    </location>
</feature>